<accession>A0AAW2GLF6</accession>
<keyword evidence="1" id="KW-0812">Transmembrane</keyword>
<evidence type="ECO:0000313" key="2">
    <source>
        <dbReference type="EMBL" id="KAL0127317.1"/>
    </source>
</evidence>
<proteinExistence type="predicted"/>
<dbReference type="AlphaFoldDB" id="A0AAW2GLF6"/>
<keyword evidence="3" id="KW-1185">Reference proteome</keyword>
<name>A0AAW2GLF6_9HYME</name>
<feature type="transmembrane region" description="Helical" evidence="1">
    <location>
        <begin position="141"/>
        <end position="162"/>
    </location>
</feature>
<comment type="caution">
    <text evidence="2">The sequence shown here is derived from an EMBL/GenBank/DDBJ whole genome shotgun (WGS) entry which is preliminary data.</text>
</comment>
<keyword evidence="1" id="KW-0472">Membrane</keyword>
<keyword evidence="1" id="KW-1133">Transmembrane helix</keyword>
<evidence type="ECO:0008006" key="4">
    <source>
        <dbReference type="Google" id="ProtNLM"/>
    </source>
</evidence>
<organism evidence="2 3">
    <name type="scientific">Cardiocondyla obscurior</name>
    <dbReference type="NCBI Taxonomy" id="286306"/>
    <lineage>
        <taxon>Eukaryota</taxon>
        <taxon>Metazoa</taxon>
        <taxon>Ecdysozoa</taxon>
        <taxon>Arthropoda</taxon>
        <taxon>Hexapoda</taxon>
        <taxon>Insecta</taxon>
        <taxon>Pterygota</taxon>
        <taxon>Neoptera</taxon>
        <taxon>Endopterygota</taxon>
        <taxon>Hymenoptera</taxon>
        <taxon>Apocrita</taxon>
        <taxon>Aculeata</taxon>
        <taxon>Formicoidea</taxon>
        <taxon>Formicidae</taxon>
        <taxon>Myrmicinae</taxon>
        <taxon>Cardiocondyla</taxon>
    </lineage>
</organism>
<reference evidence="2 3" key="1">
    <citation type="submission" date="2023-03" db="EMBL/GenBank/DDBJ databases">
        <title>High recombination rates correlate with genetic variation in Cardiocondyla obscurior ants.</title>
        <authorList>
            <person name="Errbii M."/>
        </authorList>
    </citation>
    <scope>NUCLEOTIDE SEQUENCE [LARGE SCALE GENOMIC DNA]</scope>
    <source>
        <strain evidence="2">Alpha-2009</strain>
        <tissue evidence="2">Whole body</tissue>
    </source>
</reference>
<evidence type="ECO:0000313" key="3">
    <source>
        <dbReference type="Proteomes" id="UP001430953"/>
    </source>
</evidence>
<sequence>MRTWAQPSSSLKRMRARFIFTYIYMLNGAVAGMCTYVDGQKWKISCSNIIRDVQFPYSLTITLDFPRLSARVRRIFVISLRPLCGASHKTSVRVLARKMQTRRNKSTVEYISRALWTRRLTLKQLMVSKEKKKKKRKKKKIECNLFQLRIGFCIFFFLSFLVRL</sequence>
<protein>
    <recommendedName>
        <fullName evidence="4">Secreted protein</fullName>
    </recommendedName>
</protein>
<feature type="transmembrane region" description="Helical" evidence="1">
    <location>
        <begin position="18"/>
        <end position="37"/>
    </location>
</feature>
<dbReference type="Proteomes" id="UP001430953">
    <property type="component" value="Unassembled WGS sequence"/>
</dbReference>
<gene>
    <name evidence="2" type="ORF">PUN28_005541</name>
</gene>
<dbReference type="EMBL" id="JADYXP020000004">
    <property type="protein sequence ID" value="KAL0127317.1"/>
    <property type="molecule type" value="Genomic_DNA"/>
</dbReference>
<evidence type="ECO:0000256" key="1">
    <source>
        <dbReference type="SAM" id="Phobius"/>
    </source>
</evidence>